<dbReference type="PANTHER" id="PTHR43591">
    <property type="entry name" value="METHYLTRANSFERASE"/>
    <property type="match status" value="1"/>
</dbReference>
<evidence type="ECO:0000313" key="3">
    <source>
        <dbReference type="EMBL" id="KAK7727250.1"/>
    </source>
</evidence>
<gene>
    <name evidence="3" type="ORF">SLS63_007301</name>
</gene>
<proteinExistence type="inferred from homology"/>
<dbReference type="InterPro" id="IPR041698">
    <property type="entry name" value="Methyltransf_25"/>
</dbReference>
<dbReference type="EMBL" id="JAKNSF020000039">
    <property type="protein sequence ID" value="KAK7727250.1"/>
    <property type="molecule type" value="Genomic_DNA"/>
</dbReference>
<evidence type="ECO:0000256" key="1">
    <source>
        <dbReference type="ARBA" id="ARBA00038158"/>
    </source>
</evidence>
<evidence type="ECO:0000313" key="4">
    <source>
        <dbReference type="Proteomes" id="UP001430848"/>
    </source>
</evidence>
<organism evidence="3 4">
    <name type="scientific">Diaporthe eres</name>
    <name type="common">Phomopsis oblonga</name>
    <dbReference type="NCBI Taxonomy" id="83184"/>
    <lineage>
        <taxon>Eukaryota</taxon>
        <taxon>Fungi</taxon>
        <taxon>Dikarya</taxon>
        <taxon>Ascomycota</taxon>
        <taxon>Pezizomycotina</taxon>
        <taxon>Sordariomycetes</taxon>
        <taxon>Sordariomycetidae</taxon>
        <taxon>Diaporthales</taxon>
        <taxon>Diaporthaceae</taxon>
        <taxon>Diaporthe</taxon>
        <taxon>Diaporthe eres species complex</taxon>
    </lineage>
</organism>
<dbReference type="PANTHER" id="PTHR43591:SF50">
    <property type="entry name" value="METHYLTRANSFERASE DOMAIN-CONTAINING PROTEIN-RELATED"/>
    <property type="match status" value="1"/>
</dbReference>
<sequence>MHSLRRIWFDSRAPERYRASRHRQQDNDVSPWSAVGVGVIVIVGQDVHVNAFQSVEPESGDVIDLETEKKSLLINKEGRTYLNGMDGPFIYPLPVDLTETNRHIMLALLTSAVFETPLLSPELLQKPPRRVLEVGCDSGYWSAVCHRYFQSKGHQVSFIGIDIKPPAGGTSECYKGMGMDWEYIQYDLREPGWPVQDGSVDLVMSRNLALVFNHSGYSRASSEFVRVLRPGGTLEVWEHDFTIRSVSPHAQAEDSGEELAHLGVYPVGTTAPLGPSVNPYVVDYNIWLKSALEDLDLTPIPTALTVSLLAGCLIEGADELEGMIGKRLAVPLTALRWEREDGQKMVLTNAQAAIRQTALDSFIGMVEAFEPMLRRSNRKNDDEWQEWLERAKRDWIQGNGLSFGECLEIGALSLRKKKD</sequence>
<evidence type="ECO:0000259" key="2">
    <source>
        <dbReference type="Pfam" id="PF13649"/>
    </source>
</evidence>
<dbReference type="Pfam" id="PF13649">
    <property type="entry name" value="Methyltransf_25"/>
    <property type="match status" value="1"/>
</dbReference>
<reference evidence="3 4" key="1">
    <citation type="submission" date="2024-02" db="EMBL/GenBank/DDBJ databases">
        <title>De novo assembly and annotation of 12 fungi associated with fruit tree decline syndrome in Ontario, Canada.</title>
        <authorList>
            <person name="Sulman M."/>
            <person name="Ellouze W."/>
            <person name="Ilyukhin E."/>
        </authorList>
    </citation>
    <scope>NUCLEOTIDE SEQUENCE [LARGE SCALE GENOMIC DNA]</scope>
    <source>
        <strain evidence="3 4">M169</strain>
    </source>
</reference>
<dbReference type="Proteomes" id="UP001430848">
    <property type="component" value="Unassembled WGS sequence"/>
</dbReference>
<dbReference type="Gene3D" id="3.40.50.150">
    <property type="entry name" value="Vaccinia Virus protein VP39"/>
    <property type="match status" value="1"/>
</dbReference>
<dbReference type="InterPro" id="IPR029063">
    <property type="entry name" value="SAM-dependent_MTases_sf"/>
</dbReference>
<feature type="domain" description="Methyltransferase" evidence="2">
    <location>
        <begin position="131"/>
        <end position="232"/>
    </location>
</feature>
<keyword evidence="4" id="KW-1185">Reference proteome</keyword>
<accession>A0ABR1P625</accession>
<dbReference type="CDD" id="cd02440">
    <property type="entry name" value="AdoMet_MTases"/>
    <property type="match status" value="1"/>
</dbReference>
<comment type="caution">
    <text evidence="3">The sequence shown here is derived from an EMBL/GenBank/DDBJ whole genome shotgun (WGS) entry which is preliminary data.</text>
</comment>
<name>A0ABR1P625_DIAER</name>
<comment type="similarity">
    <text evidence="1">Belongs to the methyltransferase superfamily. LaeA methyltransferase family.</text>
</comment>
<dbReference type="SUPFAM" id="SSF53335">
    <property type="entry name" value="S-adenosyl-L-methionine-dependent methyltransferases"/>
    <property type="match status" value="1"/>
</dbReference>
<protein>
    <recommendedName>
        <fullName evidence="2">Methyltransferase domain-containing protein</fullName>
    </recommendedName>
</protein>